<evidence type="ECO:0000313" key="4">
    <source>
        <dbReference type="Proteomes" id="UP000014923"/>
    </source>
</evidence>
<evidence type="ECO:0000259" key="2">
    <source>
        <dbReference type="Pfam" id="PF04892"/>
    </source>
</evidence>
<dbReference type="HOGENOM" id="CLU_096028_0_3_9"/>
<feature type="transmembrane region" description="Helical" evidence="1">
    <location>
        <begin position="63"/>
        <end position="80"/>
    </location>
</feature>
<feature type="transmembrane region" description="Helical" evidence="1">
    <location>
        <begin position="121"/>
        <end position="139"/>
    </location>
</feature>
<dbReference type="PANTHER" id="PTHR28008">
    <property type="entry name" value="DOMAIN PROTEIN, PUTATIVE (AFU_ORTHOLOGUE AFUA_3G10980)-RELATED"/>
    <property type="match status" value="1"/>
</dbReference>
<dbReference type="InterPro" id="IPR006976">
    <property type="entry name" value="VanZ-like"/>
</dbReference>
<proteinExistence type="predicted"/>
<dbReference type="Pfam" id="PF04892">
    <property type="entry name" value="VanZ"/>
    <property type="match status" value="1"/>
</dbReference>
<dbReference type="RefSeq" id="WP_018661107.1">
    <property type="nucleotide sequence ID" value="NZ_HF952018.1"/>
</dbReference>
<dbReference type="AlphaFoldDB" id="R7RQY6"/>
<dbReference type="Proteomes" id="UP000014923">
    <property type="component" value="Unassembled WGS sequence"/>
</dbReference>
<comment type="caution">
    <text evidence="3">The sequence shown here is derived from an EMBL/GenBank/DDBJ whole genome shotgun (WGS) entry which is preliminary data.</text>
</comment>
<dbReference type="EMBL" id="CAVN010000089">
    <property type="protein sequence ID" value="CDF57708.1"/>
    <property type="molecule type" value="Genomic_DNA"/>
</dbReference>
<evidence type="ECO:0000313" key="3">
    <source>
        <dbReference type="EMBL" id="CDF57708.1"/>
    </source>
</evidence>
<keyword evidence="1" id="KW-1133">Transmembrane helix</keyword>
<evidence type="ECO:0000256" key="1">
    <source>
        <dbReference type="SAM" id="Phobius"/>
    </source>
</evidence>
<keyword evidence="4" id="KW-1185">Reference proteome</keyword>
<keyword evidence="1" id="KW-0812">Transmembrane</keyword>
<gene>
    <name evidence="3" type="ORF">TCEL_01622</name>
</gene>
<dbReference type="InterPro" id="IPR016747">
    <property type="entry name" value="Phosphotransbutyrylase"/>
</dbReference>
<dbReference type="NCBIfam" id="NF037970">
    <property type="entry name" value="vanZ_1"/>
    <property type="match status" value="1"/>
</dbReference>
<organism evidence="3 4">
    <name type="scientific">Thermobrachium celere DSM 8682</name>
    <dbReference type="NCBI Taxonomy" id="941824"/>
    <lineage>
        <taxon>Bacteria</taxon>
        <taxon>Bacillati</taxon>
        <taxon>Bacillota</taxon>
        <taxon>Clostridia</taxon>
        <taxon>Eubacteriales</taxon>
        <taxon>Clostridiaceae</taxon>
        <taxon>Thermobrachium</taxon>
    </lineage>
</organism>
<feature type="transmembrane region" description="Helical" evidence="1">
    <location>
        <begin position="89"/>
        <end position="109"/>
    </location>
</feature>
<dbReference type="PANTHER" id="PTHR28008:SF1">
    <property type="entry name" value="DOMAIN PROTEIN, PUTATIVE (AFU_ORTHOLOGUE AFUA_3G10980)-RELATED"/>
    <property type="match status" value="1"/>
</dbReference>
<dbReference type="OrthoDB" id="291892at2"/>
<sequence length="147" mass="17054">MKRNILFLLLIAQMTFIFYMSSEPAYISHTRNRKVIETVKSVSGINLDKKLGENRSDHIVRKNAHFILFFLLGLIAYLYLDHTKLKNKLIFSLLLCFIYAVLDEIHQYFVPGRGPKFTDVLIDTTGAFLGIGLAQILNWKFKKIMIK</sequence>
<name>R7RQY6_9CLOT</name>
<dbReference type="PIRSF" id="PIRSF019083">
    <property type="entry name" value="UCP019083_VanZ"/>
    <property type="match status" value="1"/>
</dbReference>
<feature type="domain" description="VanZ-like" evidence="2">
    <location>
        <begin position="7"/>
        <end position="137"/>
    </location>
</feature>
<keyword evidence="1" id="KW-0472">Membrane</keyword>
<dbReference type="eggNOG" id="COG5652">
    <property type="taxonomic scope" value="Bacteria"/>
</dbReference>
<reference evidence="3" key="1">
    <citation type="submission" date="2013-03" db="EMBL/GenBank/DDBJ databases">
        <title>Draft genome sequence of the hydrogen-ethanol-producing anaerobic alkalithermophilic Caloramator celere.</title>
        <authorList>
            <person name="Ciranna A."/>
            <person name="Larjo A."/>
            <person name="Kivisto A."/>
            <person name="Santala V."/>
            <person name="Roos C."/>
            <person name="Karp M."/>
        </authorList>
    </citation>
    <scope>NUCLEOTIDE SEQUENCE [LARGE SCALE GENOMIC DNA]</scope>
    <source>
        <strain evidence="3">DSM 8682</strain>
    </source>
</reference>
<accession>R7RQY6</accession>
<protein>
    <submittedName>
        <fullName evidence="3">Acetobutylicum phosphotransbutyrylase</fullName>
    </submittedName>
</protein>